<keyword evidence="3" id="KW-1185">Reference proteome</keyword>
<gene>
    <name evidence="2" type="ORF">LDLAKGPJ_00010</name>
</gene>
<dbReference type="InterPro" id="IPR011630">
    <property type="entry name" value="DUF1599"/>
</dbReference>
<organism evidence="2 3">
    <name type="scientific">Methanophagales virus GBV301</name>
    <dbReference type="NCBI Taxonomy" id="2999280"/>
    <lineage>
        <taxon>Viruses</taxon>
        <taxon>Duplodnaviria</taxon>
        <taxon>Heunggongvirae</taxon>
        <taxon>Uroviricota</taxon>
        <taxon>Caudoviricetes</taxon>
        <taxon>Nakonvirales</taxon>
        <taxon>Ekchuahviridae</taxon>
        <taxon>Kukulkanvirus</taxon>
        <taxon>Kukulkanvirus guaymasense</taxon>
    </lineage>
</organism>
<evidence type="ECO:0000259" key="1">
    <source>
        <dbReference type="Pfam" id="PF07659"/>
    </source>
</evidence>
<protein>
    <recommendedName>
        <fullName evidence="1">Nucleotide modification associated domain-containing protein</fullName>
    </recommendedName>
</protein>
<accession>A0A9E8V7V7</accession>
<reference evidence="2 3" key="1">
    <citation type="submission" date="2022-10" db="EMBL/GenBank/DDBJ databases">
        <title>Evolutionary Diversification of Methanotrophic Ca. Methanophagales (ANME-1) and Their Expansive Virome.</title>
        <authorList>
            <person name="Laso-Perez R."/>
            <person name="Wu F."/>
            <person name="Cremiere A."/>
            <person name="Speth D.R."/>
            <person name="Magyar J.S."/>
            <person name="Krupovic M."/>
            <person name="Orphan V.J."/>
        </authorList>
    </citation>
    <scope>NUCLEOTIDE SEQUENCE [LARGE SCALE GENOMIC DNA]</scope>
</reference>
<dbReference type="Proteomes" id="UP001156259">
    <property type="component" value="Segment"/>
</dbReference>
<sequence length="99" mass="11389">MADAIIEMMDNLLEKKNKLYGDAFHKVWKEYGLTAVNVILSIKLSRLKNLATQKEDIALLHIRDTLLDIMGYSALALNELKGKSLERRKHMLTEPDQHI</sequence>
<evidence type="ECO:0000313" key="2">
    <source>
        <dbReference type="EMBL" id="WAE39434.1"/>
    </source>
</evidence>
<proteinExistence type="predicted"/>
<evidence type="ECO:0000313" key="3">
    <source>
        <dbReference type="Proteomes" id="UP001156259"/>
    </source>
</evidence>
<dbReference type="Pfam" id="PF07659">
    <property type="entry name" value="DUF1599"/>
    <property type="match status" value="1"/>
</dbReference>
<feature type="domain" description="Nucleotide modification associated" evidence="1">
    <location>
        <begin position="16"/>
        <end position="78"/>
    </location>
</feature>
<name>A0A9E8V7V7_9CAUD</name>
<dbReference type="EMBL" id="OP880252">
    <property type="protein sequence ID" value="WAE39434.1"/>
    <property type="molecule type" value="Genomic_DNA"/>
</dbReference>